<protein>
    <submittedName>
        <fullName evidence="2">Uncharacterized protein</fullName>
    </submittedName>
</protein>
<dbReference type="EMBL" id="JBEFKJ010000038">
    <property type="protein sequence ID" value="KAL2037643.1"/>
    <property type="molecule type" value="Genomic_DNA"/>
</dbReference>
<proteinExistence type="predicted"/>
<evidence type="ECO:0000313" key="3">
    <source>
        <dbReference type="Proteomes" id="UP001590950"/>
    </source>
</evidence>
<evidence type="ECO:0000313" key="2">
    <source>
        <dbReference type="EMBL" id="KAL2037643.1"/>
    </source>
</evidence>
<organism evidence="2 3">
    <name type="scientific">Stereocaulon virgatum</name>
    <dbReference type="NCBI Taxonomy" id="373712"/>
    <lineage>
        <taxon>Eukaryota</taxon>
        <taxon>Fungi</taxon>
        <taxon>Dikarya</taxon>
        <taxon>Ascomycota</taxon>
        <taxon>Pezizomycotina</taxon>
        <taxon>Lecanoromycetes</taxon>
        <taxon>OSLEUM clade</taxon>
        <taxon>Lecanoromycetidae</taxon>
        <taxon>Lecanorales</taxon>
        <taxon>Lecanorineae</taxon>
        <taxon>Stereocaulaceae</taxon>
        <taxon>Stereocaulon</taxon>
    </lineage>
</organism>
<feature type="compositionally biased region" description="Polar residues" evidence="1">
    <location>
        <begin position="271"/>
        <end position="289"/>
    </location>
</feature>
<feature type="compositionally biased region" description="Low complexity" evidence="1">
    <location>
        <begin position="317"/>
        <end position="330"/>
    </location>
</feature>
<sequence>MVQYIPPPDCRSLLPPLLACLPTAFVSPRPPPALLALLTPILRQRVQHLAATATPSADSWLSLLCWESEPAQKVVDLVSESDAFELHPVSGEIDFGDVGNILYRQLDEETLQARIPITDMGLVIIYLWWEGDQEGGGNGWRVSEVRPLDGEGDSGSIDWSASMAQAKEKAKDKMMDDALREGENHSVIQEGGSAVPTITGDVEGEDDDDAYWAQYDQTPGRRTPAAKSPGPFTTMNNHARVTSEADYYAQYAQVQPEMDNDNPTENRESFGESSLNGDLLNSSTQQLTQPEWAPIQGSISLPPEFGRDSPSLGLNHPTASSPRTRSTTVSHLEETAESQSMAEVVVKQHVSTSIKSLFRLCRNIGMERSDFDRVVRRELETLSMMTEDD</sequence>
<reference evidence="2 3" key="1">
    <citation type="submission" date="2024-09" db="EMBL/GenBank/DDBJ databases">
        <title>Rethinking Asexuality: The Enigmatic Case of Functional Sexual Genes in Lepraria (Stereocaulaceae).</title>
        <authorList>
            <person name="Doellman M."/>
            <person name="Sun Y."/>
            <person name="Barcenas-Pena A."/>
            <person name="Lumbsch H.T."/>
            <person name="Grewe F."/>
        </authorList>
    </citation>
    <scope>NUCLEOTIDE SEQUENCE [LARGE SCALE GENOMIC DNA]</scope>
    <source>
        <strain evidence="2 3">Mercado 3170</strain>
    </source>
</reference>
<gene>
    <name evidence="2" type="ORF">N7G274_009588</name>
</gene>
<feature type="region of interest" description="Disordered" evidence="1">
    <location>
        <begin position="215"/>
        <end position="236"/>
    </location>
</feature>
<evidence type="ECO:0000256" key="1">
    <source>
        <dbReference type="SAM" id="MobiDB-lite"/>
    </source>
</evidence>
<dbReference type="Proteomes" id="UP001590950">
    <property type="component" value="Unassembled WGS sequence"/>
</dbReference>
<comment type="caution">
    <text evidence="2">The sequence shown here is derived from an EMBL/GenBank/DDBJ whole genome shotgun (WGS) entry which is preliminary data.</text>
</comment>
<name>A0ABR4A2U7_9LECA</name>
<accession>A0ABR4A2U7</accession>
<feature type="region of interest" description="Disordered" evidence="1">
    <location>
        <begin position="257"/>
        <end position="331"/>
    </location>
</feature>
<keyword evidence="3" id="KW-1185">Reference proteome</keyword>